<dbReference type="STRING" id="46914.JP75_23605"/>
<keyword evidence="3" id="KW-0489">Methyltransferase</keyword>
<feature type="domain" description="Methyltransferase" evidence="2">
    <location>
        <begin position="46"/>
        <end position="139"/>
    </location>
</feature>
<dbReference type="SUPFAM" id="SSF53335">
    <property type="entry name" value="S-adenosyl-L-methionine-dependent methyltransferases"/>
    <property type="match status" value="1"/>
</dbReference>
<dbReference type="PANTHER" id="PTHR43861">
    <property type="entry name" value="TRANS-ACONITATE 2-METHYLTRANSFERASE-RELATED"/>
    <property type="match status" value="1"/>
</dbReference>
<evidence type="ECO:0000313" key="4">
    <source>
        <dbReference type="Proteomes" id="UP000028981"/>
    </source>
</evidence>
<dbReference type="InterPro" id="IPR029063">
    <property type="entry name" value="SAM-dependent_MTases_sf"/>
</dbReference>
<dbReference type="Pfam" id="PF13649">
    <property type="entry name" value="Methyltransf_25"/>
    <property type="match status" value="1"/>
</dbReference>
<gene>
    <name evidence="3" type="ORF">JP75_23605</name>
</gene>
<proteinExistence type="predicted"/>
<organism evidence="3 4">
    <name type="scientific">Devosia riboflavina</name>
    <dbReference type="NCBI Taxonomy" id="46914"/>
    <lineage>
        <taxon>Bacteria</taxon>
        <taxon>Pseudomonadati</taxon>
        <taxon>Pseudomonadota</taxon>
        <taxon>Alphaproteobacteria</taxon>
        <taxon>Hyphomicrobiales</taxon>
        <taxon>Devosiaceae</taxon>
        <taxon>Devosia</taxon>
    </lineage>
</organism>
<keyword evidence="1 3" id="KW-0808">Transferase</keyword>
<dbReference type="GO" id="GO:0008168">
    <property type="term" value="F:methyltransferase activity"/>
    <property type="evidence" value="ECO:0007669"/>
    <property type="project" value="UniProtKB-KW"/>
</dbReference>
<dbReference type="CDD" id="cd02440">
    <property type="entry name" value="AdoMet_MTases"/>
    <property type="match status" value="1"/>
</dbReference>
<dbReference type="Gene3D" id="3.40.50.150">
    <property type="entry name" value="Vaccinia Virus protein VP39"/>
    <property type="match status" value="1"/>
</dbReference>
<keyword evidence="4" id="KW-1185">Reference proteome</keyword>
<dbReference type="AlphaFoldDB" id="A0A087LWI6"/>
<comment type="caution">
    <text evidence="3">The sequence shown here is derived from an EMBL/GenBank/DDBJ whole genome shotgun (WGS) entry which is preliminary data.</text>
</comment>
<reference evidence="3 4" key="1">
    <citation type="submission" date="2014-08" db="EMBL/GenBank/DDBJ databases">
        <authorList>
            <person name="Hassan Y.I."/>
            <person name="Lepp D."/>
            <person name="Zhou T."/>
        </authorList>
    </citation>
    <scope>NUCLEOTIDE SEQUENCE [LARGE SCALE GENOMIC DNA]</scope>
    <source>
        <strain evidence="3 4">IFO13584</strain>
    </source>
</reference>
<evidence type="ECO:0000313" key="3">
    <source>
        <dbReference type="EMBL" id="KFL28989.1"/>
    </source>
</evidence>
<evidence type="ECO:0000256" key="1">
    <source>
        <dbReference type="ARBA" id="ARBA00022679"/>
    </source>
</evidence>
<dbReference type="Proteomes" id="UP000028981">
    <property type="component" value="Unassembled WGS sequence"/>
</dbReference>
<accession>A0A087LWI6</accession>
<dbReference type="OrthoDB" id="213472at2"/>
<evidence type="ECO:0000259" key="2">
    <source>
        <dbReference type="Pfam" id="PF13649"/>
    </source>
</evidence>
<dbReference type="RefSeq" id="WP_035087233.1">
    <property type="nucleotide sequence ID" value="NZ_JQGC01000033.1"/>
</dbReference>
<dbReference type="GO" id="GO:0032259">
    <property type="term" value="P:methylation"/>
    <property type="evidence" value="ECO:0007669"/>
    <property type="project" value="UniProtKB-KW"/>
</dbReference>
<protein>
    <submittedName>
        <fullName evidence="3">Methyltransferase</fullName>
    </submittedName>
</protein>
<name>A0A087LWI6_9HYPH</name>
<dbReference type="InterPro" id="IPR041698">
    <property type="entry name" value="Methyltransf_25"/>
</dbReference>
<dbReference type="EMBL" id="JQGC01000033">
    <property type="protein sequence ID" value="KFL28989.1"/>
    <property type="molecule type" value="Genomic_DNA"/>
</dbReference>
<sequence>MPPSPFDAQAARHYAEGPPRQVPGFAGLHRMMNLLLAEILSNDAQILVLGAGGGLELKAMADFRPGWRFSGVDPSADMLQLARQITAEHAPRIDLTEGYIDAAPEGQFDAATSLLTFHFIPRDQRLETLRQIRRRLKPGAPFILAHISFPQTEPERSAWIARHVAYGQADDVDPAVAAKAREAIGTRLTILAPEEEEAMLREAGFANITPFYAAFSFRGWVSYAS</sequence>